<protein>
    <submittedName>
        <fullName evidence="2">Uncharacterized protein</fullName>
    </submittedName>
</protein>
<dbReference type="GeneID" id="5896061"/>
<evidence type="ECO:0000256" key="1">
    <source>
        <dbReference type="SAM" id="SignalP"/>
    </source>
</evidence>
<dbReference type="Gene3D" id="2.60.120.620">
    <property type="entry name" value="q2cbj1_9rhob like domain"/>
    <property type="match status" value="1"/>
</dbReference>
<dbReference type="PANTHER" id="PTHR37563">
    <property type="entry name" value="PHYTANOYL-COA DIOXYGENASE FAMILY PROTEIN (AFU_ORTHOLOGUE AFUA_2G03330)"/>
    <property type="match status" value="1"/>
</dbReference>
<dbReference type="AlphaFoldDB" id="A9VDL8"/>
<dbReference type="KEGG" id="mbr:MONBRDRAFT_30313"/>
<evidence type="ECO:0000313" key="2">
    <source>
        <dbReference type="EMBL" id="EDQ84417.1"/>
    </source>
</evidence>
<dbReference type="PANTHER" id="PTHR37563:SF2">
    <property type="entry name" value="PHYTANOYL-COA DIOXYGENASE FAMILY PROTEIN (AFU_ORTHOLOGUE AFUA_2G03330)"/>
    <property type="match status" value="1"/>
</dbReference>
<reference evidence="2 3" key="1">
    <citation type="journal article" date="2008" name="Nature">
        <title>The genome of the choanoflagellate Monosiga brevicollis and the origin of metazoans.</title>
        <authorList>
            <consortium name="JGI Sequencing"/>
            <person name="King N."/>
            <person name="Westbrook M.J."/>
            <person name="Young S.L."/>
            <person name="Kuo A."/>
            <person name="Abedin M."/>
            <person name="Chapman J."/>
            <person name="Fairclough S."/>
            <person name="Hellsten U."/>
            <person name="Isogai Y."/>
            <person name="Letunic I."/>
            <person name="Marr M."/>
            <person name="Pincus D."/>
            <person name="Putnam N."/>
            <person name="Rokas A."/>
            <person name="Wright K.J."/>
            <person name="Zuzow R."/>
            <person name="Dirks W."/>
            <person name="Good M."/>
            <person name="Goodstein D."/>
            <person name="Lemons D."/>
            <person name="Li W."/>
            <person name="Lyons J.B."/>
            <person name="Morris A."/>
            <person name="Nichols S."/>
            <person name="Richter D.J."/>
            <person name="Salamov A."/>
            <person name="Bork P."/>
            <person name="Lim W.A."/>
            <person name="Manning G."/>
            <person name="Miller W.T."/>
            <person name="McGinnis W."/>
            <person name="Shapiro H."/>
            <person name="Tjian R."/>
            <person name="Grigoriev I.V."/>
            <person name="Rokhsar D."/>
        </authorList>
    </citation>
    <scope>NUCLEOTIDE SEQUENCE [LARGE SCALE GENOMIC DNA]</scope>
    <source>
        <strain evidence="3">MX1 / ATCC 50154</strain>
    </source>
</reference>
<dbReference type="Pfam" id="PF05721">
    <property type="entry name" value="PhyH"/>
    <property type="match status" value="1"/>
</dbReference>
<proteinExistence type="predicted"/>
<dbReference type="SUPFAM" id="SSF51197">
    <property type="entry name" value="Clavaminate synthase-like"/>
    <property type="match status" value="1"/>
</dbReference>
<dbReference type="InterPro" id="IPR051961">
    <property type="entry name" value="Fungal_Metabolite_Diox"/>
</dbReference>
<organism evidence="2 3">
    <name type="scientific">Monosiga brevicollis</name>
    <name type="common">Choanoflagellate</name>
    <dbReference type="NCBI Taxonomy" id="81824"/>
    <lineage>
        <taxon>Eukaryota</taxon>
        <taxon>Choanoflagellata</taxon>
        <taxon>Craspedida</taxon>
        <taxon>Salpingoecidae</taxon>
        <taxon>Monosiga</taxon>
    </lineage>
</organism>
<keyword evidence="1" id="KW-0732">Signal</keyword>
<keyword evidence="3" id="KW-1185">Reference proteome</keyword>
<dbReference type="InParanoid" id="A9VDL8"/>
<dbReference type="InterPro" id="IPR008775">
    <property type="entry name" value="Phytyl_CoA_dOase-like"/>
</dbReference>
<feature type="signal peptide" evidence="1">
    <location>
        <begin position="1"/>
        <end position="33"/>
    </location>
</feature>
<sequence>MLGARDRLMLPCSALAVLLLFLMPSAVPVQAGAAEYCMADDPDCIDTALPEVALDPAETIDDYEYKDYNPVEQLNSQGVAAAQRGHIAEALDLFRAASYHQGHRQDVWANIAIASKDLADRMGPAETRKPRSVAHIYGPPLSCHYEAWDAKLRALAKEGHTLQEYTDAASRSDDRYEVKFPLKSPFIDSDLIANRIMLGLLKTVIGARFEIDTFSYVASRAGAPHQGIVNIVPLVNMTQEVGPTEFMTGSHWPMRKTWKDYDETNSPTPLHRLAADTGSAVLFDVSIYHRGTHNRSPSFRPIVYMSYVREWWFDRVNFKDKQTRDYDPLDIRHKKLMTRLDARPCERFFFLPPDVKPNRTLTLYHSN</sequence>
<dbReference type="EMBL" id="CH991588">
    <property type="protein sequence ID" value="EDQ84417.1"/>
    <property type="molecule type" value="Genomic_DNA"/>
</dbReference>
<dbReference type="Proteomes" id="UP000001357">
    <property type="component" value="Unassembled WGS sequence"/>
</dbReference>
<feature type="chain" id="PRO_5002743152" evidence="1">
    <location>
        <begin position="34"/>
        <end position="367"/>
    </location>
</feature>
<evidence type="ECO:0000313" key="3">
    <source>
        <dbReference type="Proteomes" id="UP000001357"/>
    </source>
</evidence>
<name>A9VDL8_MONBE</name>
<dbReference type="eggNOG" id="ENOG502R9DK">
    <property type="taxonomic scope" value="Eukaryota"/>
</dbReference>
<accession>A9VDL8</accession>
<gene>
    <name evidence="2" type="ORF">MONBRDRAFT_30313</name>
</gene>
<dbReference type="RefSeq" id="XP_001750818.1">
    <property type="nucleotide sequence ID" value="XM_001750766.1"/>
</dbReference>